<evidence type="ECO:0000313" key="2">
    <source>
        <dbReference type="Proteomes" id="UP000054565"/>
    </source>
</evidence>
<proteinExistence type="predicted"/>
<protein>
    <submittedName>
        <fullName evidence="1">Uncharacterized protein</fullName>
    </submittedName>
</protein>
<name>A0A0J7AV93_COCIT</name>
<gene>
    <name evidence="1" type="ORF">CIRG_01407</name>
</gene>
<dbReference type="EMBL" id="DS028093">
    <property type="protein sequence ID" value="KMP01267.1"/>
    <property type="molecule type" value="Genomic_DNA"/>
</dbReference>
<organism evidence="1 2">
    <name type="scientific">Coccidioides immitis RMSCC 2394</name>
    <dbReference type="NCBI Taxonomy" id="404692"/>
    <lineage>
        <taxon>Eukaryota</taxon>
        <taxon>Fungi</taxon>
        <taxon>Dikarya</taxon>
        <taxon>Ascomycota</taxon>
        <taxon>Pezizomycotina</taxon>
        <taxon>Eurotiomycetes</taxon>
        <taxon>Eurotiomycetidae</taxon>
        <taxon>Onygenales</taxon>
        <taxon>Onygenaceae</taxon>
        <taxon>Coccidioides</taxon>
    </lineage>
</organism>
<reference evidence="2" key="1">
    <citation type="journal article" date="2010" name="Genome Res.">
        <title>Population genomic sequencing of Coccidioides fungi reveals recent hybridization and transposon control.</title>
        <authorList>
            <person name="Neafsey D.E."/>
            <person name="Barker B.M."/>
            <person name="Sharpton T.J."/>
            <person name="Stajich J.E."/>
            <person name="Park D.J."/>
            <person name="Whiston E."/>
            <person name="Hung C.-Y."/>
            <person name="McMahan C."/>
            <person name="White J."/>
            <person name="Sykes S."/>
            <person name="Heiman D."/>
            <person name="Young S."/>
            <person name="Zeng Q."/>
            <person name="Abouelleil A."/>
            <person name="Aftuck L."/>
            <person name="Bessette D."/>
            <person name="Brown A."/>
            <person name="FitzGerald M."/>
            <person name="Lui A."/>
            <person name="Macdonald J.P."/>
            <person name="Priest M."/>
            <person name="Orbach M.J."/>
            <person name="Galgiani J.N."/>
            <person name="Kirkland T.N."/>
            <person name="Cole G.T."/>
            <person name="Birren B.W."/>
            <person name="Henn M.R."/>
            <person name="Taylor J.W."/>
            <person name="Rounsley S.D."/>
        </authorList>
    </citation>
    <scope>NUCLEOTIDE SEQUENCE [LARGE SCALE GENOMIC DNA]</scope>
    <source>
        <strain evidence="2">RMSCC 2394</strain>
    </source>
</reference>
<dbReference type="AlphaFoldDB" id="A0A0J7AV93"/>
<sequence length="103" mass="11185">MFNPLPIILSVPLDFLGGLQILIAEFHLATSSSEARPCSLAVGDKVIGIRPRSAAKAHGVSVLVQTEREKIPADKSGSISPLYLYFAEGESFQRVIWLYAARS</sequence>
<accession>A0A0J7AV93</accession>
<dbReference type="Proteomes" id="UP000054565">
    <property type="component" value="Unassembled WGS sequence"/>
</dbReference>
<evidence type="ECO:0000313" key="1">
    <source>
        <dbReference type="EMBL" id="KMP01267.1"/>
    </source>
</evidence>